<keyword evidence="2" id="KW-1185">Reference proteome</keyword>
<accession>A0A916SRA8</accession>
<reference evidence="1" key="2">
    <citation type="submission" date="2020-09" db="EMBL/GenBank/DDBJ databases">
        <authorList>
            <person name="Sun Q."/>
            <person name="Zhou Y."/>
        </authorList>
    </citation>
    <scope>NUCLEOTIDE SEQUENCE</scope>
    <source>
        <strain evidence="1">CGMCC 1.15082</strain>
    </source>
</reference>
<dbReference type="EMBL" id="BMHH01000027">
    <property type="protein sequence ID" value="GGB09726.1"/>
    <property type="molecule type" value="Genomic_DNA"/>
</dbReference>
<protein>
    <submittedName>
        <fullName evidence="1">Uncharacterized protein</fullName>
    </submittedName>
</protein>
<evidence type="ECO:0000313" key="2">
    <source>
        <dbReference type="Proteomes" id="UP000646478"/>
    </source>
</evidence>
<dbReference type="AlphaFoldDB" id="A0A916SRA8"/>
<evidence type="ECO:0000313" key="1">
    <source>
        <dbReference type="EMBL" id="GGB09726.1"/>
    </source>
</evidence>
<dbReference type="Proteomes" id="UP000646478">
    <property type="component" value="Unassembled WGS sequence"/>
</dbReference>
<name>A0A916SRA8_9HYPH</name>
<proteinExistence type="predicted"/>
<reference evidence="1" key="1">
    <citation type="journal article" date="2014" name="Int. J. Syst. Evol. Microbiol.">
        <title>Complete genome sequence of Corynebacterium casei LMG S-19264T (=DSM 44701T), isolated from a smear-ripened cheese.</title>
        <authorList>
            <consortium name="US DOE Joint Genome Institute (JGI-PGF)"/>
            <person name="Walter F."/>
            <person name="Albersmeier A."/>
            <person name="Kalinowski J."/>
            <person name="Ruckert C."/>
        </authorList>
    </citation>
    <scope>NUCLEOTIDE SEQUENCE</scope>
    <source>
        <strain evidence="1">CGMCC 1.15082</strain>
    </source>
</reference>
<organism evidence="1 2">
    <name type="scientific">Brucella endophytica</name>
    <dbReference type="NCBI Taxonomy" id="1963359"/>
    <lineage>
        <taxon>Bacteria</taxon>
        <taxon>Pseudomonadati</taxon>
        <taxon>Pseudomonadota</taxon>
        <taxon>Alphaproteobacteria</taxon>
        <taxon>Hyphomicrobiales</taxon>
        <taxon>Brucellaceae</taxon>
        <taxon>Brucella/Ochrobactrum group</taxon>
        <taxon>Brucella</taxon>
    </lineage>
</organism>
<gene>
    <name evidence="1" type="ORF">GCM10011491_42070</name>
</gene>
<sequence length="122" mass="12383">MGMAGIVVIDRHPIKFRAKVSLDAAHQIAGVFGEVGKIGGILGRNDKAELVAIILAAIKEGISISAIVGGGIELATFAITRGSIALDIAQMGSPFSVLPRALNVPGFDDDAAHSGRTVAPAA</sequence>
<comment type="caution">
    <text evidence="1">The sequence shown here is derived from an EMBL/GenBank/DDBJ whole genome shotgun (WGS) entry which is preliminary data.</text>
</comment>